<dbReference type="InterPro" id="IPR022041">
    <property type="entry name" value="Methyltransf_FA"/>
</dbReference>
<reference evidence="2 3" key="1">
    <citation type="submission" date="2024-06" db="EMBL/GenBank/DDBJ databases">
        <authorList>
            <person name="Kraege A."/>
            <person name="Thomma B."/>
        </authorList>
    </citation>
    <scope>NUCLEOTIDE SEQUENCE [LARGE SCALE GENOMIC DNA]</scope>
</reference>
<dbReference type="InterPro" id="IPR011705">
    <property type="entry name" value="BACK"/>
</dbReference>
<dbReference type="EMBL" id="CAXHTA020000017">
    <property type="protein sequence ID" value="CAL5227479.1"/>
    <property type="molecule type" value="Genomic_DNA"/>
</dbReference>
<accession>A0ABP1G5R0</accession>
<evidence type="ECO:0000313" key="2">
    <source>
        <dbReference type="EMBL" id="CAL5227479.1"/>
    </source>
</evidence>
<dbReference type="Gene3D" id="2.60.120.260">
    <property type="entry name" value="Galactose-binding domain-like"/>
    <property type="match status" value="1"/>
</dbReference>
<dbReference type="SUPFAM" id="SSF49785">
    <property type="entry name" value="Galactose-binding domain-like"/>
    <property type="match status" value="1"/>
</dbReference>
<feature type="domain" description="BACK" evidence="1">
    <location>
        <begin position="215"/>
        <end position="319"/>
    </location>
</feature>
<comment type="caution">
    <text evidence="2">The sequence shown here is derived from an EMBL/GenBank/DDBJ whole genome shotgun (WGS) entry which is preliminary data.</text>
</comment>
<protein>
    <submittedName>
        <fullName evidence="2">G10456 protein</fullName>
    </submittedName>
</protein>
<dbReference type="Pfam" id="PF07707">
    <property type="entry name" value="BACK"/>
    <property type="match status" value="1"/>
</dbReference>
<dbReference type="InterPro" id="IPR008979">
    <property type="entry name" value="Galactose-bd-like_sf"/>
</dbReference>
<organism evidence="2 3">
    <name type="scientific">Coccomyxa viridis</name>
    <dbReference type="NCBI Taxonomy" id="1274662"/>
    <lineage>
        <taxon>Eukaryota</taxon>
        <taxon>Viridiplantae</taxon>
        <taxon>Chlorophyta</taxon>
        <taxon>core chlorophytes</taxon>
        <taxon>Trebouxiophyceae</taxon>
        <taxon>Trebouxiophyceae incertae sedis</taxon>
        <taxon>Coccomyxaceae</taxon>
        <taxon>Coccomyxa</taxon>
    </lineage>
</organism>
<proteinExistence type="predicted"/>
<dbReference type="PANTHER" id="PTHR47457:SF1">
    <property type="entry name" value="BTB DOMAIN-CONTAINING PROTEIN-RELATED"/>
    <property type="match status" value="1"/>
</dbReference>
<name>A0ABP1G5R0_9CHLO</name>
<evidence type="ECO:0000313" key="3">
    <source>
        <dbReference type="Proteomes" id="UP001497392"/>
    </source>
</evidence>
<gene>
    <name evidence="2" type="primary">g10456</name>
    <name evidence="2" type="ORF">VP750_LOCUS9385</name>
</gene>
<evidence type="ECO:0000259" key="1">
    <source>
        <dbReference type="SMART" id="SM00875"/>
    </source>
</evidence>
<keyword evidence="3" id="KW-1185">Reference proteome</keyword>
<dbReference type="Pfam" id="PF12248">
    <property type="entry name" value="Methyltransf_FA"/>
    <property type="match status" value="1"/>
</dbReference>
<dbReference type="PANTHER" id="PTHR47457">
    <property type="entry name" value="OS05G0345500 PROTEIN"/>
    <property type="match status" value="1"/>
</dbReference>
<dbReference type="Gene3D" id="1.25.40.420">
    <property type="match status" value="1"/>
</dbReference>
<sequence>MHPLRVNSSNDIVVPPFECAWLSDEHLQLEDEKGCIQFEVKGETDATIILKATPGSRRWQHMARGPERDRENALLSAEDNYTVILGSHRNTSLKIEKNGLPCSTVSDMPQMQLTPADFRQFWIMYDQGTLNVGAGAPGCNSYIEWKDEHPIVGIRHVGLAAWDKFMAYRNINSSPAPEHKPICMDAPQLELDRIPSLERLCVSTVEDGLATETVCITLVAVASLQPALQELLEHLLDYLCRHLKEVLDTKADFTCLPFEVVRLLLGRQSLACSEFKLFEGVIEWAQPRGSFGKAPDELAELLPLIRFPVMLPAELQHIEEEYVSDLPILIDLVNEAKLCSHGNPAGSLPVNGFAVEGKRHVTGNAGHDAAAYMRFQRRMSPACVELTYMFDGDHNGAVHYLGSGYGQQDFVNPALSGRIKISASSPSCKFTDARALTSRKFVRVNVACPSRDGAIWWQADLGVHHSLACNYYTVRADASGNFLHDWELQGSQDAKAWSTLKVHSNDHTLKMAGQYASWPVTGHVACMSFRFFRLYQSCSSGPYLHQSSRQLALTYFELYGHFGVDSRFNSA</sequence>
<dbReference type="Proteomes" id="UP001497392">
    <property type="component" value="Unassembled WGS sequence"/>
</dbReference>
<dbReference type="SMART" id="SM00875">
    <property type="entry name" value="BACK"/>
    <property type="match status" value="1"/>
</dbReference>